<name>A0A5J4VUD7_9EUKA</name>
<dbReference type="SMART" id="SM00360">
    <property type="entry name" value="RRM"/>
    <property type="match status" value="2"/>
</dbReference>
<dbReference type="AlphaFoldDB" id="A0A5J4VUD7"/>
<feature type="region of interest" description="Disordered" evidence="2">
    <location>
        <begin position="414"/>
        <end position="483"/>
    </location>
</feature>
<comment type="caution">
    <text evidence="4">The sequence shown here is derived from an EMBL/GenBank/DDBJ whole genome shotgun (WGS) entry which is preliminary data.</text>
</comment>
<feature type="region of interest" description="Disordered" evidence="2">
    <location>
        <begin position="79"/>
        <end position="209"/>
    </location>
</feature>
<dbReference type="PROSITE" id="PS50102">
    <property type="entry name" value="RRM"/>
    <property type="match status" value="1"/>
</dbReference>
<evidence type="ECO:0000256" key="1">
    <source>
        <dbReference type="PROSITE-ProRule" id="PRU00176"/>
    </source>
</evidence>
<feature type="compositionally biased region" description="Basic residues" evidence="2">
    <location>
        <begin position="575"/>
        <end position="586"/>
    </location>
</feature>
<keyword evidence="1" id="KW-0694">RNA-binding</keyword>
<feature type="region of interest" description="Disordered" evidence="2">
    <location>
        <begin position="302"/>
        <end position="371"/>
    </location>
</feature>
<feature type="region of interest" description="Disordered" evidence="2">
    <location>
        <begin position="848"/>
        <end position="1022"/>
    </location>
</feature>
<feature type="domain" description="RRM" evidence="3">
    <location>
        <begin position="764"/>
        <end position="841"/>
    </location>
</feature>
<evidence type="ECO:0000313" key="5">
    <source>
        <dbReference type="Proteomes" id="UP000324800"/>
    </source>
</evidence>
<evidence type="ECO:0000259" key="3">
    <source>
        <dbReference type="PROSITE" id="PS50102"/>
    </source>
</evidence>
<reference evidence="4 5" key="1">
    <citation type="submission" date="2019-03" db="EMBL/GenBank/DDBJ databases">
        <title>Single cell metagenomics reveals metabolic interactions within the superorganism composed of flagellate Streblomastix strix and complex community of Bacteroidetes bacteria on its surface.</title>
        <authorList>
            <person name="Treitli S.C."/>
            <person name="Kolisko M."/>
            <person name="Husnik F."/>
            <person name="Keeling P."/>
            <person name="Hampl V."/>
        </authorList>
    </citation>
    <scope>NUCLEOTIDE SEQUENCE [LARGE SCALE GENOMIC DNA]</scope>
    <source>
        <strain evidence="4">ST1C</strain>
    </source>
</reference>
<dbReference type="Gene3D" id="3.30.70.330">
    <property type="match status" value="2"/>
</dbReference>
<dbReference type="InterPro" id="IPR012677">
    <property type="entry name" value="Nucleotide-bd_a/b_plait_sf"/>
</dbReference>
<feature type="compositionally biased region" description="Basic residues" evidence="2">
    <location>
        <begin position="691"/>
        <end position="708"/>
    </location>
</feature>
<feature type="compositionally biased region" description="Low complexity" evidence="2">
    <location>
        <begin position="341"/>
        <end position="363"/>
    </location>
</feature>
<evidence type="ECO:0000313" key="4">
    <source>
        <dbReference type="EMBL" id="KAA6386281.1"/>
    </source>
</evidence>
<dbReference type="SUPFAM" id="SSF54928">
    <property type="entry name" value="RNA-binding domain, RBD"/>
    <property type="match status" value="2"/>
</dbReference>
<dbReference type="InterPro" id="IPR000504">
    <property type="entry name" value="RRM_dom"/>
</dbReference>
<feature type="region of interest" description="Disordered" evidence="2">
    <location>
        <begin position="637"/>
        <end position="743"/>
    </location>
</feature>
<dbReference type="Pfam" id="PF00076">
    <property type="entry name" value="RRM_1"/>
    <property type="match status" value="1"/>
</dbReference>
<dbReference type="EMBL" id="SNRW01004874">
    <property type="protein sequence ID" value="KAA6386281.1"/>
    <property type="molecule type" value="Genomic_DNA"/>
</dbReference>
<feature type="compositionally biased region" description="Low complexity" evidence="2">
    <location>
        <begin position="302"/>
        <end position="316"/>
    </location>
</feature>
<feature type="compositionally biased region" description="Acidic residues" evidence="2">
    <location>
        <begin position="166"/>
        <end position="175"/>
    </location>
</feature>
<dbReference type="InterPro" id="IPR035979">
    <property type="entry name" value="RBD_domain_sf"/>
</dbReference>
<feature type="compositionally biased region" description="Basic and acidic residues" evidence="2">
    <location>
        <begin position="658"/>
        <end position="678"/>
    </location>
</feature>
<dbReference type="Proteomes" id="UP000324800">
    <property type="component" value="Unassembled WGS sequence"/>
</dbReference>
<organism evidence="4 5">
    <name type="scientific">Streblomastix strix</name>
    <dbReference type="NCBI Taxonomy" id="222440"/>
    <lineage>
        <taxon>Eukaryota</taxon>
        <taxon>Metamonada</taxon>
        <taxon>Preaxostyla</taxon>
        <taxon>Oxymonadida</taxon>
        <taxon>Streblomastigidae</taxon>
        <taxon>Streblomastix</taxon>
    </lineage>
</organism>
<feature type="compositionally biased region" description="Polar residues" evidence="2">
    <location>
        <begin position="86"/>
        <end position="115"/>
    </location>
</feature>
<feature type="compositionally biased region" description="Acidic residues" evidence="2">
    <location>
        <begin position="711"/>
        <end position="731"/>
    </location>
</feature>
<feature type="compositionally biased region" description="Low complexity" evidence="2">
    <location>
        <begin position="970"/>
        <end position="990"/>
    </location>
</feature>
<feature type="compositionally biased region" description="Low complexity" evidence="2">
    <location>
        <begin position="116"/>
        <end position="129"/>
    </location>
</feature>
<proteinExistence type="predicted"/>
<evidence type="ECO:0000256" key="2">
    <source>
        <dbReference type="SAM" id="MobiDB-lite"/>
    </source>
</evidence>
<feature type="compositionally biased region" description="Low complexity" evidence="2">
    <location>
        <begin position="545"/>
        <end position="566"/>
    </location>
</feature>
<dbReference type="GO" id="GO:0003723">
    <property type="term" value="F:RNA binding"/>
    <property type="evidence" value="ECO:0007669"/>
    <property type="project" value="UniProtKB-UniRule"/>
</dbReference>
<feature type="compositionally biased region" description="Polar residues" evidence="2">
    <location>
        <begin position="326"/>
        <end position="340"/>
    </location>
</feature>
<feature type="region of interest" description="Disordered" evidence="2">
    <location>
        <begin position="545"/>
        <end position="602"/>
    </location>
</feature>
<dbReference type="CDD" id="cd00590">
    <property type="entry name" value="RRM_SF"/>
    <property type="match status" value="2"/>
</dbReference>
<accession>A0A5J4VUD7</accession>
<feature type="compositionally biased region" description="Basic residues" evidence="2">
    <location>
        <begin position="144"/>
        <end position="154"/>
    </location>
</feature>
<feature type="compositionally biased region" description="Low complexity" evidence="2">
    <location>
        <begin position="637"/>
        <end position="655"/>
    </location>
</feature>
<feature type="compositionally biased region" description="Low complexity" evidence="2">
    <location>
        <begin position="999"/>
        <end position="1011"/>
    </location>
</feature>
<feature type="compositionally biased region" description="Low complexity" evidence="2">
    <location>
        <begin position="896"/>
        <end position="909"/>
    </location>
</feature>
<feature type="compositionally biased region" description="Low complexity" evidence="2">
    <location>
        <begin position="444"/>
        <end position="471"/>
    </location>
</feature>
<feature type="non-terminal residue" evidence="4">
    <location>
        <position position="1083"/>
    </location>
</feature>
<feature type="region of interest" description="Disordered" evidence="2">
    <location>
        <begin position="221"/>
        <end position="276"/>
    </location>
</feature>
<sequence length="1083" mass="124445">MEQSPYAVFYSGIPQEVGQEEFSTFAKSFGPVRKLIYPPAKEGLLRIAHVIYENERGYNDAVKSSNYRRTIQGKIIRIQLDRSRNPHFSTSEQRYQPKQYQTPSSPQIEHSNSHVQQLLPEQQSQSLPLANTQPSEEPEAPTQSKKKRKKKKKQGTSTLLGSAQDIDGDNDDEDDTAQHKKMDTSQKGSLADAQPSAVDTPPSQDEQQKATAYQYERNFTYSSSQPYTSETSGDAPPSSAQNTADTQPPFSNKSSLLTQNTLPPPPPRQIQQQQQQYIQSYAPTNMNQQTFQFMAFPFPMQQIPNQSNATSASQSNPIRTLPLPPATNSTLQQGQSAPIVSQQQQFPTQTSEQRLNTQQQSISPLPPIPNNQIMNNMNMNIPYLQGYNQAYNQQTIQLSEPVISIDNKQQPSLLPPLQQYNYPIDPSSSTQQYPLPPGLISTDQLQIQQSQQSSSNQQQQQQQQQIQSSFSLPPPPPPPSIPNITNAFIDGKQIVPEQILFTQNEYTTQRVINQDIYTGSNSISISSEQQYQQDQYNAQNQVPQPLYTQQQQQQQQQYNTQIQNEQSTESDTNKQKKKRNKNKSKNKGKDDVEDNNNNNTNISSVVSASQQQAILQSNGQNINISAGQGLTYSQALQTQSSSSSQSGYTNQSSTNKQQSDKEQPRSKSIKESINDLESKNSILSSNDHEQKKRNKKDKQQEKRRRKKKNNEDEDKEEDDDDEADNEADDEQEQNKEIDEVLNEQEIEQGKFNRKGKDQNKQNSCELTLEGLSDDTTEQSLHRVLEQYGKIILCQVKIVDAIHKVGFIEFSNPQSAQKAAEQLKSGKLEIDGVKVGVRVEEEFGIAGAQKEKRRKKYLEKKKEKELEKEKEQERKERMKEKYQRKKEREEQEKNRDNNNNNNNEQDNNEQSKPVQSRYKRQQQNEGDGFEEVQHQNEDEQQYDEQGQLVVRERQQGQYRKRGTREYRGTRDGYYQQQSQQHYRGQQQQQQQQDEDELEQGELNNEQRQQLQQGEEDDDDEEDVRRVIGVSVKWLKRGTKHTQLETLFKPYHPQNINLQLDLTDPRYDFAIAFIPDPEICEKCLK</sequence>
<feature type="compositionally biased region" description="Polar residues" evidence="2">
    <location>
        <begin position="221"/>
        <end position="261"/>
    </location>
</feature>
<feature type="compositionally biased region" description="Pro residues" evidence="2">
    <location>
        <begin position="472"/>
        <end position="481"/>
    </location>
</feature>
<gene>
    <name evidence="4" type="ORF">EZS28_018189</name>
</gene>
<protein>
    <recommendedName>
        <fullName evidence="3">RRM domain-containing protein</fullName>
    </recommendedName>
</protein>
<feature type="compositionally biased region" description="Basic and acidic residues" evidence="2">
    <location>
        <begin position="859"/>
        <end position="895"/>
    </location>
</feature>